<proteinExistence type="predicted"/>
<dbReference type="AlphaFoldDB" id="A0AAX4ICZ7"/>
<gene>
    <name evidence="1" type="ORF">CDEST_05817</name>
</gene>
<accession>A0AAX4ICZ7</accession>
<dbReference type="InterPro" id="IPR011009">
    <property type="entry name" value="Kinase-like_dom_sf"/>
</dbReference>
<sequence>MTEAAPPYDVLFLDRSQNQSNPLPTQNDIDGSEGLVIKFGVHVHPIEGHNMLYVGKLTTVPVPKPYVIYQHRKQQKVITYIVMQDVAGTTLVDLWGGLDHARKTAIVMTLRTYFDQLRQLPHPGYFGNIEG</sequence>
<organism evidence="1 2">
    <name type="scientific">Colletotrichum destructivum</name>
    <dbReference type="NCBI Taxonomy" id="34406"/>
    <lineage>
        <taxon>Eukaryota</taxon>
        <taxon>Fungi</taxon>
        <taxon>Dikarya</taxon>
        <taxon>Ascomycota</taxon>
        <taxon>Pezizomycotina</taxon>
        <taxon>Sordariomycetes</taxon>
        <taxon>Hypocreomycetidae</taxon>
        <taxon>Glomerellales</taxon>
        <taxon>Glomerellaceae</taxon>
        <taxon>Colletotrichum</taxon>
        <taxon>Colletotrichum destructivum species complex</taxon>
    </lineage>
</organism>
<dbReference type="PANTHER" id="PTHR21310">
    <property type="entry name" value="AMINOGLYCOSIDE PHOSPHOTRANSFERASE-RELATED-RELATED"/>
    <property type="match status" value="1"/>
</dbReference>
<keyword evidence="2" id="KW-1185">Reference proteome</keyword>
<dbReference type="Proteomes" id="UP001322277">
    <property type="component" value="Chromosome 3"/>
</dbReference>
<dbReference type="InterPro" id="IPR051678">
    <property type="entry name" value="AGP_Transferase"/>
</dbReference>
<evidence type="ECO:0000313" key="2">
    <source>
        <dbReference type="Proteomes" id="UP001322277"/>
    </source>
</evidence>
<dbReference type="PANTHER" id="PTHR21310:SF48">
    <property type="entry name" value="AMINOGLYCOSIDE PHOSPHOTRANSFERASE DOMAIN-CONTAINING PROTEIN"/>
    <property type="match status" value="1"/>
</dbReference>
<protein>
    <submittedName>
        <fullName evidence="1">Uncharacterized protein</fullName>
    </submittedName>
</protein>
<reference evidence="2" key="1">
    <citation type="journal article" date="2023" name="bioRxiv">
        <title>Complete genome of the Medicago anthracnose fungus, Colletotrichum destructivum, reveals a mini-chromosome-like region within a core chromosome.</title>
        <authorList>
            <person name="Lapalu N."/>
            <person name="Simon A."/>
            <person name="Lu A."/>
            <person name="Plaumann P.-L."/>
            <person name="Amselem J."/>
            <person name="Pigne S."/>
            <person name="Auger A."/>
            <person name="Koch C."/>
            <person name="Dallery J.-F."/>
            <person name="O'Connell R.J."/>
        </authorList>
    </citation>
    <scope>NUCLEOTIDE SEQUENCE [LARGE SCALE GENOMIC DNA]</scope>
    <source>
        <strain evidence="2">CBS 520.97</strain>
    </source>
</reference>
<dbReference type="GeneID" id="87942320"/>
<dbReference type="RefSeq" id="XP_062778027.1">
    <property type="nucleotide sequence ID" value="XM_062921976.1"/>
</dbReference>
<name>A0AAX4ICZ7_9PEZI</name>
<evidence type="ECO:0000313" key="1">
    <source>
        <dbReference type="EMBL" id="WQF80803.1"/>
    </source>
</evidence>
<dbReference type="KEGG" id="cdet:87942320"/>
<dbReference type="EMBL" id="CP137307">
    <property type="protein sequence ID" value="WQF80803.1"/>
    <property type="molecule type" value="Genomic_DNA"/>
</dbReference>
<dbReference type="SUPFAM" id="SSF56112">
    <property type="entry name" value="Protein kinase-like (PK-like)"/>
    <property type="match status" value="1"/>
</dbReference>